<proteinExistence type="predicted"/>
<dbReference type="EMBL" id="QWEZ01000002">
    <property type="protein sequence ID" value="RRJ82698.1"/>
    <property type="molecule type" value="Genomic_DNA"/>
</dbReference>
<dbReference type="InterPro" id="IPR010752">
    <property type="entry name" value="DUF1329"/>
</dbReference>
<comment type="caution">
    <text evidence="2">The sequence shown here is derived from an EMBL/GenBank/DDBJ whole genome shotgun (WGS) entry which is preliminary data.</text>
</comment>
<evidence type="ECO:0000256" key="1">
    <source>
        <dbReference type="SAM" id="SignalP"/>
    </source>
</evidence>
<dbReference type="RefSeq" id="WP_125016676.1">
    <property type="nucleotide sequence ID" value="NZ_QWEZ01000002.1"/>
</dbReference>
<dbReference type="CDD" id="cd16329">
    <property type="entry name" value="LolA_like"/>
    <property type="match status" value="1"/>
</dbReference>
<evidence type="ECO:0000313" key="3">
    <source>
        <dbReference type="Proteomes" id="UP000280792"/>
    </source>
</evidence>
<dbReference type="AlphaFoldDB" id="A0A3P3VLE2"/>
<feature type="chain" id="PRO_5018205117" evidence="1">
    <location>
        <begin position="20"/>
        <end position="448"/>
    </location>
</feature>
<protein>
    <submittedName>
        <fullName evidence="2">DUF1329 domain-containing protein</fullName>
    </submittedName>
</protein>
<feature type="signal peptide" evidence="1">
    <location>
        <begin position="1"/>
        <end position="19"/>
    </location>
</feature>
<keyword evidence="3" id="KW-1185">Reference proteome</keyword>
<name>A0A3P3VLE2_9GAMM</name>
<organism evidence="2 3">
    <name type="scientific">Aestuariirhabdus litorea</name>
    <dbReference type="NCBI Taxonomy" id="2528527"/>
    <lineage>
        <taxon>Bacteria</taxon>
        <taxon>Pseudomonadati</taxon>
        <taxon>Pseudomonadota</taxon>
        <taxon>Gammaproteobacteria</taxon>
        <taxon>Oceanospirillales</taxon>
        <taxon>Aestuariirhabdaceae</taxon>
        <taxon>Aestuariirhabdus</taxon>
    </lineage>
</organism>
<gene>
    <name evidence="2" type="ORF">D0544_12630</name>
</gene>
<reference evidence="2 3" key="1">
    <citation type="submission" date="2018-08" db="EMBL/GenBank/DDBJ databases">
        <authorList>
            <person name="Khan S.A."/>
        </authorList>
    </citation>
    <scope>NUCLEOTIDE SEQUENCE [LARGE SCALE GENOMIC DNA]</scope>
    <source>
        <strain evidence="2 3">GTF-13</strain>
    </source>
</reference>
<sequence>MNRYVVALGSCLVMGVAVAAVPEDQAQRLGKDLTPLGAEKGGNSAGTIPPWAGGILQPPASYVEGKQHTDPFAQEQPLYEISAENLDTYSELLSQGHQYLLANYPGYKIKVFPSHRTASSPDYIYQRTRENATRAELISRGNGVTGAAAGVPFPIPGDGLEVIWNHILRYRGNSIRFTTNQAAVHRGGNYTLVRQAKEILFEYGQPEMTPEELGNKIFYYKYDVTSPAKLAGNALLVHETLDQILSLRSAWRYTAGQRRVRRLPVLAYDDISPDTDGMLTTDSVDMYNGAPNLYEWNLLGKREMLVPYNSYALHSDQLEYEQILQPKMVNPEYGRYELHRVWVVEGSLRDGLSHRYTKRRFYVDEDSWQILMVDLYNEEGELQYFQEGHPINYYEVPVVASTLEVLYNFDSERYFVDGLDNQESPYDFSFKTRSRNFSSSAMRRKGTK</sequence>
<dbReference type="Gene3D" id="2.50.20.10">
    <property type="entry name" value="Lipoprotein localisation LolA/LolB/LppX"/>
    <property type="match status" value="1"/>
</dbReference>
<accession>A0A3P3VLE2</accession>
<reference evidence="2 3" key="2">
    <citation type="submission" date="2018-12" db="EMBL/GenBank/DDBJ databases">
        <title>Simiduia agarivorans gen. nov., sp. nov., a marine, agarolytic bacterium isolated from shallow coastal water from Keelung, Taiwan.</title>
        <authorList>
            <person name="Shieh W.Y."/>
        </authorList>
    </citation>
    <scope>NUCLEOTIDE SEQUENCE [LARGE SCALE GENOMIC DNA]</scope>
    <source>
        <strain evidence="2 3">GTF-13</strain>
    </source>
</reference>
<dbReference type="Proteomes" id="UP000280792">
    <property type="component" value="Unassembled WGS sequence"/>
</dbReference>
<dbReference type="Pfam" id="PF07044">
    <property type="entry name" value="DUF1329"/>
    <property type="match status" value="1"/>
</dbReference>
<keyword evidence="1" id="KW-0732">Signal</keyword>
<evidence type="ECO:0000313" key="2">
    <source>
        <dbReference type="EMBL" id="RRJ82698.1"/>
    </source>
</evidence>